<name>A0A6M1T6X7_9BACT</name>
<evidence type="ECO:0000313" key="1">
    <source>
        <dbReference type="EMBL" id="NGP89859.1"/>
    </source>
</evidence>
<keyword evidence="2" id="KW-1185">Reference proteome</keyword>
<dbReference type="PANTHER" id="PTHR30565">
    <property type="entry name" value="PROTEIN YCIF"/>
    <property type="match status" value="1"/>
</dbReference>
<dbReference type="EMBL" id="JAALLS010000026">
    <property type="protein sequence ID" value="NGP89859.1"/>
    <property type="molecule type" value="Genomic_DNA"/>
</dbReference>
<reference evidence="1 2" key="1">
    <citation type="submission" date="2020-02" db="EMBL/GenBank/DDBJ databases">
        <title>Aliifodinibius halophilus 2W32, complete genome.</title>
        <authorList>
            <person name="Li Y."/>
            <person name="Wu S."/>
        </authorList>
    </citation>
    <scope>NUCLEOTIDE SEQUENCE [LARGE SCALE GENOMIC DNA]</scope>
    <source>
        <strain evidence="1 2">2W32</strain>
    </source>
</reference>
<evidence type="ECO:0000313" key="2">
    <source>
        <dbReference type="Proteomes" id="UP000479132"/>
    </source>
</evidence>
<dbReference type="Proteomes" id="UP000479132">
    <property type="component" value="Unassembled WGS sequence"/>
</dbReference>
<dbReference type="Gene3D" id="1.20.1260.10">
    <property type="match status" value="1"/>
</dbReference>
<gene>
    <name evidence="1" type="ORF">G3569_15985</name>
</gene>
<dbReference type="InterPro" id="IPR009078">
    <property type="entry name" value="Ferritin-like_SF"/>
</dbReference>
<sequence>MKTLKKEREIFDLYDLMLEQVRDLYDGERQQLNFLLDVEKKVTSFELDETINMHRRETKIQLDRLDKIFDILDEVQTGESCEGIQGIISDTQNLIDRCQNPEVCDAAIITAIQHINHYEIAGYGTAIAYAKAHERHDIGEILLETLREEKEADLGLTDLAENYINPDAKWTSLVEKVEGKKERKKHLK</sequence>
<organism evidence="1 2">
    <name type="scientific">Fodinibius halophilus</name>
    <dbReference type="NCBI Taxonomy" id="1736908"/>
    <lineage>
        <taxon>Bacteria</taxon>
        <taxon>Pseudomonadati</taxon>
        <taxon>Balneolota</taxon>
        <taxon>Balneolia</taxon>
        <taxon>Balneolales</taxon>
        <taxon>Balneolaceae</taxon>
        <taxon>Fodinibius</taxon>
    </lineage>
</organism>
<proteinExistence type="predicted"/>
<accession>A0A6M1T6X7</accession>
<dbReference type="AlphaFoldDB" id="A0A6M1T6X7"/>
<dbReference type="InterPro" id="IPR047114">
    <property type="entry name" value="YciF"/>
</dbReference>
<dbReference type="Pfam" id="PF05974">
    <property type="entry name" value="DUF892"/>
    <property type="match status" value="1"/>
</dbReference>
<dbReference type="RefSeq" id="WP_165271036.1">
    <property type="nucleotide sequence ID" value="NZ_JAALLS010000026.1"/>
</dbReference>
<dbReference type="PANTHER" id="PTHR30565:SF9">
    <property type="entry name" value="PROTEIN YCIF"/>
    <property type="match status" value="1"/>
</dbReference>
<dbReference type="SUPFAM" id="SSF47240">
    <property type="entry name" value="Ferritin-like"/>
    <property type="match status" value="1"/>
</dbReference>
<dbReference type="InterPro" id="IPR012347">
    <property type="entry name" value="Ferritin-like"/>
</dbReference>
<dbReference type="InterPro" id="IPR010287">
    <property type="entry name" value="DUF892_YciF-like"/>
</dbReference>
<protein>
    <submittedName>
        <fullName evidence="1">DUF892 family protein</fullName>
    </submittedName>
</protein>
<comment type="caution">
    <text evidence="1">The sequence shown here is derived from an EMBL/GenBank/DDBJ whole genome shotgun (WGS) entry which is preliminary data.</text>
</comment>